<evidence type="ECO:0000313" key="1">
    <source>
        <dbReference type="EMBL" id="VDM50983.1"/>
    </source>
</evidence>
<evidence type="ECO:0000313" key="2">
    <source>
        <dbReference type="Proteomes" id="UP000050794"/>
    </source>
</evidence>
<protein>
    <submittedName>
        <fullName evidence="1 3">Uncharacterized protein</fullName>
    </submittedName>
</protein>
<reference evidence="3" key="1">
    <citation type="submission" date="2016-06" db="UniProtKB">
        <authorList>
            <consortium name="WormBaseParasite"/>
        </authorList>
    </citation>
    <scope>IDENTIFICATION</scope>
</reference>
<sequence length="217" mass="24184">MRELLYAERYLLVIDDKESNSRVIDLPTCLSDGFRLSALFVHTPICWVKTTWRRQCEICGDPPGKDFLNIRVEKGSRLQRTLGPYDAFSSRKMEELHCNNSDASAAVLSENVPPDCCRRAKIFWGRGWALSIRMDSFLPQANLTCACSANLTRGGRDIDGSQSNCAMRTMYRASGGATLESAFRSVAHPPKDSKLVKAAATDHLDQLLPLLTATKVR</sequence>
<dbReference type="Proteomes" id="UP000050794">
    <property type="component" value="Unassembled WGS sequence"/>
</dbReference>
<keyword evidence="2" id="KW-1185">Reference proteome</keyword>
<evidence type="ECO:0000313" key="3">
    <source>
        <dbReference type="WBParaSite" id="TCNE_0001966601-mRNA-1"/>
    </source>
</evidence>
<dbReference type="EMBL" id="UYWY01027272">
    <property type="protein sequence ID" value="VDM50983.1"/>
    <property type="molecule type" value="Genomic_DNA"/>
</dbReference>
<organism evidence="2 3">
    <name type="scientific">Toxocara canis</name>
    <name type="common">Canine roundworm</name>
    <dbReference type="NCBI Taxonomy" id="6265"/>
    <lineage>
        <taxon>Eukaryota</taxon>
        <taxon>Metazoa</taxon>
        <taxon>Ecdysozoa</taxon>
        <taxon>Nematoda</taxon>
        <taxon>Chromadorea</taxon>
        <taxon>Rhabditida</taxon>
        <taxon>Spirurina</taxon>
        <taxon>Ascaridomorpha</taxon>
        <taxon>Ascaridoidea</taxon>
        <taxon>Toxocaridae</taxon>
        <taxon>Toxocara</taxon>
    </lineage>
</organism>
<gene>
    <name evidence="1" type="ORF">TCNE_LOCUS19662</name>
</gene>
<proteinExistence type="predicted"/>
<dbReference type="WBParaSite" id="TCNE_0001966601-mRNA-1">
    <property type="protein sequence ID" value="TCNE_0001966601-mRNA-1"/>
    <property type="gene ID" value="TCNE_0001966601"/>
</dbReference>
<accession>A0A183VFZ2</accession>
<reference evidence="1 2" key="2">
    <citation type="submission" date="2018-11" db="EMBL/GenBank/DDBJ databases">
        <authorList>
            <consortium name="Pathogen Informatics"/>
        </authorList>
    </citation>
    <scope>NUCLEOTIDE SEQUENCE [LARGE SCALE GENOMIC DNA]</scope>
</reference>
<dbReference type="AlphaFoldDB" id="A0A183VFZ2"/>
<name>A0A183VFZ2_TOXCA</name>